<accession>A0ABP8RZ60</accession>
<protein>
    <submittedName>
        <fullName evidence="1">Uncharacterized protein</fullName>
    </submittedName>
</protein>
<reference evidence="2" key="1">
    <citation type="journal article" date="2019" name="Int. J. Syst. Evol. Microbiol.">
        <title>The Global Catalogue of Microorganisms (GCM) 10K type strain sequencing project: providing services to taxonomists for standard genome sequencing and annotation.</title>
        <authorList>
            <consortium name="The Broad Institute Genomics Platform"/>
            <consortium name="The Broad Institute Genome Sequencing Center for Infectious Disease"/>
            <person name="Wu L."/>
            <person name="Ma J."/>
        </authorList>
    </citation>
    <scope>NUCLEOTIDE SEQUENCE [LARGE SCALE GENOMIC DNA]</scope>
    <source>
        <strain evidence="2">JCM 17906</strain>
    </source>
</reference>
<keyword evidence="2" id="KW-1185">Reference proteome</keyword>
<comment type="caution">
    <text evidence="1">The sequence shown here is derived from an EMBL/GenBank/DDBJ whole genome shotgun (WGS) entry which is preliminary data.</text>
</comment>
<dbReference type="EMBL" id="BAABGT010000086">
    <property type="protein sequence ID" value="GAA4554743.1"/>
    <property type="molecule type" value="Genomic_DNA"/>
</dbReference>
<proteinExistence type="predicted"/>
<sequence length="165" mass="18719">MSTVSAARREIIDGEPYVNRAEVRRLTGMSEQAQANLYAQRASNGHPEGTRVGRSLLFREYAVIEWHEQWAARKQLGLSTVDRSGDPDELLDIPAATKLLGYANDSTIRGYLARNDGYFPAADDTESLPSGRLRRRWRRSTLWEFADLRTRPGRGGRRRPTTLTE</sequence>
<name>A0ABP8RZ60_9PSEU</name>
<evidence type="ECO:0000313" key="2">
    <source>
        <dbReference type="Proteomes" id="UP001501598"/>
    </source>
</evidence>
<dbReference type="Proteomes" id="UP001501598">
    <property type="component" value="Unassembled WGS sequence"/>
</dbReference>
<organism evidence="1 2">
    <name type="scientific">Pseudonocardia xishanensis</name>
    <dbReference type="NCBI Taxonomy" id="630995"/>
    <lineage>
        <taxon>Bacteria</taxon>
        <taxon>Bacillati</taxon>
        <taxon>Actinomycetota</taxon>
        <taxon>Actinomycetes</taxon>
        <taxon>Pseudonocardiales</taxon>
        <taxon>Pseudonocardiaceae</taxon>
        <taxon>Pseudonocardia</taxon>
    </lineage>
</organism>
<gene>
    <name evidence="1" type="ORF">GCM10023175_53350</name>
</gene>
<evidence type="ECO:0000313" key="1">
    <source>
        <dbReference type="EMBL" id="GAA4554743.1"/>
    </source>
</evidence>